<accession>A0A6N8GEV9</accession>
<sequence length="349" mass="36558">MRGHGLAPACGAAHDDLGLRRYGHGVIEHARAAGREPAARACGRPPTWTVDGPRPSARRVRPGRRWRQPARPSGRYAVPLPAVPGPRPAPQPGPPRLEPPRPEEVHVLLLGLDGLAAALAVLLLRCGVLGLNVNDGSPVTAADLDGGVYRPADLGRPRDEALRRRLRALDPRCVPVSGPELFPGALLPGTVVVRSTRHPPAGGGAVWTEPALDPHHPLVSLHHADGALLRWPTVPWAQRPCPDCLRATVRAREPGPVPGGLGAVLTAWARPAHAEALAGGLAVEVLAVALDGLWGDAPPGAGVPAEPWRTPEGTSGGRPLARLLAPPWPGEEALLELDRSLCLCGLCQA</sequence>
<protein>
    <submittedName>
        <fullName evidence="2">Uncharacterized protein</fullName>
    </submittedName>
</protein>
<dbReference type="Proteomes" id="UP000436989">
    <property type="component" value="Unassembled WGS sequence"/>
</dbReference>
<proteinExistence type="predicted"/>
<feature type="compositionally biased region" description="Low complexity" evidence="1">
    <location>
        <begin position="69"/>
        <end position="80"/>
    </location>
</feature>
<name>A0A6N8GEV9_9MICC</name>
<keyword evidence="3" id="KW-1185">Reference proteome</keyword>
<dbReference type="SUPFAM" id="SSF69572">
    <property type="entry name" value="Activating enzymes of the ubiquitin-like proteins"/>
    <property type="match status" value="1"/>
</dbReference>
<dbReference type="Gene3D" id="3.40.50.720">
    <property type="entry name" value="NAD(P)-binding Rossmann-like Domain"/>
    <property type="match status" value="1"/>
</dbReference>
<feature type="compositionally biased region" description="Basic residues" evidence="1">
    <location>
        <begin position="56"/>
        <end position="68"/>
    </location>
</feature>
<dbReference type="AlphaFoldDB" id="A0A6N8GEV9"/>
<feature type="region of interest" description="Disordered" evidence="1">
    <location>
        <begin position="33"/>
        <end position="100"/>
    </location>
</feature>
<feature type="compositionally biased region" description="Pro residues" evidence="1">
    <location>
        <begin position="81"/>
        <end position="97"/>
    </location>
</feature>
<dbReference type="GO" id="GO:0008641">
    <property type="term" value="F:ubiquitin-like modifier activating enzyme activity"/>
    <property type="evidence" value="ECO:0007669"/>
    <property type="project" value="InterPro"/>
</dbReference>
<dbReference type="EMBL" id="WOGU01000001">
    <property type="protein sequence ID" value="MUN61671.1"/>
    <property type="molecule type" value="Genomic_DNA"/>
</dbReference>
<organism evidence="2 3">
    <name type="scientific">Kocuria sediminis</name>
    <dbReference type="NCBI Taxonomy" id="1038857"/>
    <lineage>
        <taxon>Bacteria</taxon>
        <taxon>Bacillati</taxon>
        <taxon>Actinomycetota</taxon>
        <taxon>Actinomycetes</taxon>
        <taxon>Micrococcales</taxon>
        <taxon>Micrococcaceae</taxon>
        <taxon>Kocuria</taxon>
    </lineage>
</organism>
<dbReference type="InterPro" id="IPR035985">
    <property type="entry name" value="Ubiquitin-activating_enz"/>
</dbReference>
<gene>
    <name evidence="2" type="ORF">GMA12_00635</name>
</gene>
<evidence type="ECO:0000313" key="3">
    <source>
        <dbReference type="Proteomes" id="UP000436989"/>
    </source>
</evidence>
<evidence type="ECO:0000313" key="2">
    <source>
        <dbReference type="EMBL" id="MUN61671.1"/>
    </source>
</evidence>
<reference evidence="2 3" key="1">
    <citation type="submission" date="2019-12" db="EMBL/GenBank/DDBJ databases">
        <authorList>
            <person name="Shi Y."/>
        </authorList>
    </citation>
    <scope>NUCLEOTIDE SEQUENCE [LARGE SCALE GENOMIC DNA]</scope>
    <source>
        <strain evidence="2 3">JCM 17929</strain>
    </source>
</reference>
<comment type="caution">
    <text evidence="2">The sequence shown here is derived from an EMBL/GenBank/DDBJ whole genome shotgun (WGS) entry which is preliminary data.</text>
</comment>
<evidence type="ECO:0000256" key="1">
    <source>
        <dbReference type="SAM" id="MobiDB-lite"/>
    </source>
</evidence>